<evidence type="ECO:0000256" key="8">
    <source>
        <dbReference type="ARBA" id="ARBA00023136"/>
    </source>
</evidence>
<keyword evidence="5" id="KW-0133">Cell shape</keyword>
<keyword evidence="19" id="KW-1185">Reference proteome</keyword>
<dbReference type="GO" id="GO:0008955">
    <property type="term" value="F:peptidoglycan glycosyltransferase activity"/>
    <property type="evidence" value="ECO:0007669"/>
    <property type="project" value="UniProtKB-EC"/>
</dbReference>
<evidence type="ECO:0000256" key="2">
    <source>
        <dbReference type="ARBA" id="ARBA00022676"/>
    </source>
</evidence>
<protein>
    <recommendedName>
        <fullName evidence="12">Probable peptidoglycan glycosyltransferase FtsW</fullName>
        <ecNumber evidence="14">2.4.99.28</ecNumber>
    </recommendedName>
    <alternativeName>
        <fullName evidence="13">Cell division protein FtsW</fullName>
    </alternativeName>
    <alternativeName>
        <fullName evidence="10">Cell wall polymerase</fullName>
    </alternativeName>
    <alternativeName>
        <fullName evidence="9">Peptidoglycan polymerase</fullName>
    </alternativeName>
</protein>
<evidence type="ECO:0000256" key="5">
    <source>
        <dbReference type="ARBA" id="ARBA00022960"/>
    </source>
</evidence>
<evidence type="ECO:0000256" key="17">
    <source>
        <dbReference type="SAM" id="Phobius"/>
    </source>
</evidence>
<feature type="transmembrane region" description="Helical" evidence="17">
    <location>
        <begin position="317"/>
        <end position="338"/>
    </location>
</feature>
<evidence type="ECO:0000256" key="11">
    <source>
        <dbReference type="ARBA" id="ARBA00038053"/>
    </source>
</evidence>
<keyword evidence="2" id="KW-0328">Glycosyltransferase</keyword>
<feature type="transmembrane region" description="Helical" evidence="17">
    <location>
        <begin position="177"/>
        <end position="196"/>
    </location>
</feature>
<feature type="transmembrane region" description="Helical" evidence="17">
    <location>
        <begin position="350"/>
        <end position="369"/>
    </location>
</feature>
<feature type="transmembrane region" description="Helical" evidence="17">
    <location>
        <begin position="284"/>
        <end position="305"/>
    </location>
</feature>
<dbReference type="Proteomes" id="UP000729733">
    <property type="component" value="Unassembled WGS sequence"/>
</dbReference>
<keyword evidence="3" id="KW-0808">Transferase</keyword>
<dbReference type="GO" id="GO:0008360">
    <property type="term" value="P:regulation of cell shape"/>
    <property type="evidence" value="ECO:0007669"/>
    <property type="project" value="UniProtKB-KW"/>
</dbReference>
<evidence type="ECO:0000256" key="4">
    <source>
        <dbReference type="ARBA" id="ARBA00022692"/>
    </source>
</evidence>
<evidence type="ECO:0000313" key="18">
    <source>
        <dbReference type="EMBL" id="MCC0177592.1"/>
    </source>
</evidence>
<dbReference type="InterPro" id="IPR001182">
    <property type="entry name" value="FtsW/RodA"/>
</dbReference>
<evidence type="ECO:0000256" key="12">
    <source>
        <dbReference type="ARBA" id="ARBA00041185"/>
    </source>
</evidence>
<dbReference type="EC" id="2.4.99.28" evidence="14"/>
<evidence type="ECO:0000313" key="19">
    <source>
        <dbReference type="Proteomes" id="UP000729733"/>
    </source>
</evidence>
<evidence type="ECO:0000256" key="14">
    <source>
        <dbReference type="ARBA" id="ARBA00044770"/>
    </source>
</evidence>
<dbReference type="GO" id="GO:0015648">
    <property type="term" value="F:lipid-linked peptidoglycan transporter activity"/>
    <property type="evidence" value="ECO:0007669"/>
    <property type="project" value="TreeGrafter"/>
</dbReference>
<keyword evidence="7 17" id="KW-1133">Transmembrane helix</keyword>
<comment type="caution">
    <text evidence="18">The sequence shown here is derived from an EMBL/GenBank/DDBJ whole genome shotgun (WGS) entry which is preliminary data.</text>
</comment>
<comment type="similarity">
    <text evidence="11">Belongs to the SEDS family. FtsW subfamily.</text>
</comment>
<dbReference type="EMBL" id="JADWDC010000025">
    <property type="protein sequence ID" value="MCC0177592.1"/>
    <property type="molecule type" value="Genomic_DNA"/>
</dbReference>
<dbReference type="AlphaFoldDB" id="A0A964BRT1"/>
<dbReference type="GO" id="GO:0009252">
    <property type="term" value="P:peptidoglycan biosynthetic process"/>
    <property type="evidence" value="ECO:0007669"/>
    <property type="project" value="UniProtKB-KW"/>
</dbReference>
<evidence type="ECO:0000256" key="7">
    <source>
        <dbReference type="ARBA" id="ARBA00022989"/>
    </source>
</evidence>
<sequence length="396" mass="43430">MRQYLGYLIPFIDPKIRSWTWEARLLNWLTCVWLIVGLVTLVSASYPESIINNGDGLYIFKRQLIGVGAGIIGFNLMARKPLGQTLKYSPVMVLFFLVLIFATLVPGLGKTTMGASRWIAIGPFSLQPSELIKPFLVLQAAYIFSRWNQLSSKVRLVWMVVFALVLAGILKQPNLSTTGLCGMSLWLIAVAAELPWTKLLTVSIGGISVASLSVAINPYQLDRITSFINPWQDYHNKGYQLIQSLLAIASGSFNGSGFGLSQQKLSYLPIRSTDFIFAVYAEEFGFIGSLLLLSIIIGYGTLALRVAIKCHQTIPRLVAIGSMVFIVGQSLINIAVATGSLPTTGLPLPFFSYGINSIIASLLLAGLLVRVARESNTGEVVQLKQIPLNRRTLTRN</sequence>
<accession>A0A964BRT1</accession>
<proteinExistence type="inferred from homology"/>
<organism evidence="18 19">
    <name type="scientific">Waterburya agarophytonicola KI4</name>
    <dbReference type="NCBI Taxonomy" id="2874699"/>
    <lineage>
        <taxon>Bacteria</taxon>
        <taxon>Bacillati</taxon>
        <taxon>Cyanobacteriota</taxon>
        <taxon>Cyanophyceae</taxon>
        <taxon>Pleurocapsales</taxon>
        <taxon>Hyellaceae</taxon>
        <taxon>Waterburya</taxon>
        <taxon>Waterburya agarophytonicola</taxon>
    </lineage>
</organism>
<keyword evidence="6" id="KW-0573">Peptidoglycan synthesis</keyword>
<name>A0A964BRT1_9CYAN</name>
<dbReference type="GO" id="GO:0051301">
    <property type="term" value="P:cell division"/>
    <property type="evidence" value="ECO:0007669"/>
    <property type="project" value="InterPro"/>
</dbReference>
<evidence type="ECO:0000256" key="13">
    <source>
        <dbReference type="ARBA" id="ARBA00041418"/>
    </source>
</evidence>
<keyword evidence="8 17" id="KW-0472">Membrane</keyword>
<comment type="catalytic activity">
    <reaction evidence="15">
        <text>[GlcNAc-(1-&gt;4)-Mur2Ac(oyl-L-Ala-gamma-D-Glu-L-Lys-D-Ala-D-Ala)](n)-di-trans,octa-cis-undecaprenyl diphosphate + beta-D-GlcNAc-(1-&gt;4)-Mur2Ac(oyl-L-Ala-gamma-D-Glu-L-Lys-D-Ala-D-Ala)-di-trans,octa-cis-undecaprenyl diphosphate = [GlcNAc-(1-&gt;4)-Mur2Ac(oyl-L-Ala-gamma-D-Glu-L-Lys-D-Ala-D-Ala)](n+1)-di-trans,octa-cis-undecaprenyl diphosphate + di-trans,octa-cis-undecaprenyl diphosphate + H(+)</text>
        <dbReference type="Rhea" id="RHEA:23708"/>
        <dbReference type="Rhea" id="RHEA-COMP:9602"/>
        <dbReference type="Rhea" id="RHEA-COMP:9603"/>
        <dbReference type="ChEBI" id="CHEBI:15378"/>
        <dbReference type="ChEBI" id="CHEBI:58405"/>
        <dbReference type="ChEBI" id="CHEBI:60033"/>
        <dbReference type="ChEBI" id="CHEBI:78435"/>
        <dbReference type="EC" id="2.4.99.28"/>
    </reaction>
</comment>
<evidence type="ECO:0000256" key="1">
    <source>
        <dbReference type="ARBA" id="ARBA00004141"/>
    </source>
</evidence>
<feature type="transmembrane region" description="Helical" evidence="17">
    <location>
        <begin position="154"/>
        <end position="170"/>
    </location>
</feature>
<gene>
    <name evidence="18" type="ORF">I4641_11445</name>
</gene>
<comment type="function">
    <text evidence="16">Peptidoglycan polymerase that is essential for cell division.</text>
</comment>
<evidence type="ECO:0000256" key="3">
    <source>
        <dbReference type="ARBA" id="ARBA00022679"/>
    </source>
</evidence>
<evidence type="ECO:0000256" key="6">
    <source>
        <dbReference type="ARBA" id="ARBA00022984"/>
    </source>
</evidence>
<dbReference type="GO" id="GO:0005886">
    <property type="term" value="C:plasma membrane"/>
    <property type="evidence" value="ECO:0007669"/>
    <property type="project" value="TreeGrafter"/>
</dbReference>
<feature type="transmembrane region" description="Helical" evidence="17">
    <location>
        <begin position="90"/>
        <end position="108"/>
    </location>
</feature>
<dbReference type="GO" id="GO:0032153">
    <property type="term" value="C:cell division site"/>
    <property type="evidence" value="ECO:0007669"/>
    <property type="project" value="TreeGrafter"/>
</dbReference>
<feature type="transmembrane region" description="Helical" evidence="17">
    <location>
        <begin position="202"/>
        <end position="221"/>
    </location>
</feature>
<evidence type="ECO:0000256" key="10">
    <source>
        <dbReference type="ARBA" id="ARBA00033270"/>
    </source>
</evidence>
<keyword evidence="4 17" id="KW-0812">Transmembrane</keyword>
<dbReference type="PANTHER" id="PTHR30474:SF2">
    <property type="entry name" value="PEPTIDOGLYCAN GLYCOSYLTRANSFERASE FTSW-RELATED"/>
    <property type="match status" value="1"/>
</dbReference>
<evidence type="ECO:0000256" key="16">
    <source>
        <dbReference type="ARBA" id="ARBA00049966"/>
    </source>
</evidence>
<evidence type="ECO:0000256" key="15">
    <source>
        <dbReference type="ARBA" id="ARBA00049902"/>
    </source>
</evidence>
<dbReference type="PANTHER" id="PTHR30474">
    <property type="entry name" value="CELL CYCLE PROTEIN"/>
    <property type="match status" value="1"/>
</dbReference>
<dbReference type="Pfam" id="PF01098">
    <property type="entry name" value="FTSW_RODA_SPOVE"/>
    <property type="match status" value="1"/>
</dbReference>
<comment type="subcellular location">
    <subcellularLocation>
        <location evidence="1">Membrane</location>
        <topology evidence="1">Multi-pass membrane protein</topology>
    </subcellularLocation>
</comment>
<feature type="transmembrane region" description="Helical" evidence="17">
    <location>
        <begin position="25"/>
        <end position="46"/>
    </location>
</feature>
<reference evidence="18" key="1">
    <citation type="journal article" date="2021" name="Antonie Van Leeuwenhoek">
        <title>Draft genome and description of Waterburya agarophytonicola gen. nov. sp. nov. (Pleurocapsales, Cyanobacteria): a seaweed symbiont.</title>
        <authorList>
            <person name="Bonthond G."/>
            <person name="Shalygin S."/>
            <person name="Bayer T."/>
            <person name="Weinberger F."/>
        </authorList>
    </citation>
    <scope>NUCLEOTIDE SEQUENCE</scope>
    <source>
        <strain evidence="18">KI4</strain>
    </source>
</reference>
<evidence type="ECO:0000256" key="9">
    <source>
        <dbReference type="ARBA" id="ARBA00032370"/>
    </source>
</evidence>